<feature type="region of interest" description="Disordered" evidence="1">
    <location>
        <begin position="144"/>
        <end position="163"/>
    </location>
</feature>
<keyword evidence="3" id="KW-1185">Reference proteome</keyword>
<evidence type="ECO:0000313" key="3">
    <source>
        <dbReference type="Proteomes" id="UP000326565"/>
    </source>
</evidence>
<dbReference type="EMBL" id="ML732164">
    <property type="protein sequence ID" value="KAB8077873.1"/>
    <property type="molecule type" value="Genomic_DNA"/>
</dbReference>
<dbReference type="AlphaFoldDB" id="A0A5N5XAS8"/>
<gene>
    <name evidence="2" type="ORF">BDV29DRAFT_188412</name>
</gene>
<accession>A0A5N5XAS8</accession>
<name>A0A5N5XAS8_9EURO</name>
<evidence type="ECO:0000256" key="1">
    <source>
        <dbReference type="SAM" id="MobiDB-lite"/>
    </source>
</evidence>
<organism evidence="2 3">
    <name type="scientific">Aspergillus leporis</name>
    <dbReference type="NCBI Taxonomy" id="41062"/>
    <lineage>
        <taxon>Eukaryota</taxon>
        <taxon>Fungi</taxon>
        <taxon>Dikarya</taxon>
        <taxon>Ascomycota</taxon>
        <taxon>Pezizomycotina</taxon>
        <taxon>Eurotiomycetes</taxon>
        <taxon>Eurotiomycetidae</taxon>
        <taxon>Eurotiales</taxon>
        <taxon>Aspergillaceae</taxon>
        <taxon>Aspergillus</taxon>
        <taxon>Aspergillus subgen. Circumdati</taxon>
    </lineage>
</organism>
<evidence type="ECO:0000313" key="2">
    <source>
        <dbReference type="EMBL" id="KAB8077873.1"/>
    </source>
</evidence>
<protein>
    <recommendedName>
        <fullName evidence="4">Myb-like domain-containing protein</fullName>
    </recommendedName>
</protein>
<reference evidence="2 3" key="1">
    <citation type="submission" date="2019-04" db="EMBL/GenBank/DDBJ databases">
        <title>Friends and foes A comparative genomics study of 23 Aspergillus species from section Flavi.</title>
        <authorList>
            <consortium name="DOE Joint Genome Institute"/>
            <person name="Kjaerbolling I."/>
            <person name="Vesth T."/>
            <person name="Frisvad J.C."/>
            <person name="Nybo J.L."/>
            <person name="Theobald S."/>
            <person name="Kildgaard S."/>
            <person name="Isbrandt T."/>
            <person name="Kuo A."/>
            <person name="Sato A."/>
            <person name="Lyhne E.K."/>
            <person name="Kogle M.E."/>
            <person name="Wiebenga A."/>
            <person name="Kun R.S."/>
            <person name="Lubbers R.J."/>
            <person name="Makela M.R."/>
            <person name="Barry K."/>
            <person name="Chovatia M."/>
            <person name="Clum A."/>
            <person name="Daum C."/>
            <person name="Haridas S."/>
            <person name="He G."/>
            <person name="LaButti K."/>
            <person name="Lipzen A."/>
            <person name="Mondo S."/>
            <person name="Riley R."/>
            <person name="Salamov A."/>
            <person name="Simmons B.A."/>
            <person name="Magnuson J.K."/>
            <person name="Henrissat B."/>
            <person name="Mortensen U.H."/>
            <person name="Larsen T.O."/>
            <person name="Devries R.P."/>
            <person name="Grigoriev I.V."/>
            <person name="Machida M."/>
            <person name="Baker S.E."/>
            <person name="Andersen M.R."/>
        </authorList>
    </citation>
    <scope>NUCLEOTIDE SEQUENCE [LARGE SCALE GENOMIC DNA]</scope>
    <source>
        <strain evidence="2 3">CBS 151.66</strain>
    </source>
</reference>
<proteinExistence type="predicted"/>
<sequence length="536" mass="59981">MVRVQVDPNKQKPRLVFSRDLISLGLVPSYFPIDTLGGASQTSLCAPRTESMSCTEEATECEEIPMHRWLEPNDCRSTDLDDTANKSQVTQEAMGDDSSYWPGVLTSTGLEESKAQYFDGRGQSTSQGQDPFMQSVKKIVISKDHEQHEQSAAHPIKEERKGETESDDVMLGMAHPIPRLPSSYMAGSNFISFLGPETPSEATSSFSTPDDSLQSLESLSNCEIGQKQEWTAYDLETPAFPLRSPEESPAHAVNTFLPVSGPATLPPWSTTFGAQATWDVQHQSTDNGQVFWAVSPYVLGSSGLYDHGNGGFDQVPRVSKDFHGLPLQGNEYQDYTQQAMSFSQTKLEHLGFAIVREPCAGDQGCNQAQTYHGNSYTHHCMDPKHAIRGSHRFQEQRNNRQIDRNSENRDAFLVEWKRRGFSYKAIKRIGGFKEAESTLRGRFRTLTKSKDQRVRRPQWQDKDITLLCDAVNACLEADNQAHNGYAPIRRSGTANQVPKVSWKKVGQYIWAHGGSYHFGNATCKKKWCEVHGMAWP</sequence>
<dbReference type="OrthoDB" id="3439209at2759"/>
<evidence type="ECO:0008006" key="4">
    <source>
        <dbReference type="Google" id="ProtNLM"/>
    </source>
</evidence>
<dbReference type="Proteomes" id="UP000326565">
    <property type="component" value="Unassembled WGS sequence"/>
</dbReference>